<gene>
    <name evidence="4" type="ORF">N7530_008518</name>
</gene>
<keyword evidence="1" id="KW-0378">Hydrolase</keyword>
<comment type="caution">
    <text evidence="4">The sequence shown here is derived from an EMBL/GenBank/DDBJ whole genome shotgun (WGS) entry which is preliminary data.</text>
</comment>
<dbReference type="GO" id="GO:0009039">
    <property type="term" value="F:urease activity"/>
    <property type="evidence" value="ECO:0007669"/>
    <property type="project" value="InterPro"/>
</dbReference>
<dbReference type="EMBL" id="JAPWDO010000005">
    <property type="protein sequence ID" value="KAJ5471161.1"/>
    <property type="molecule type" value="Genomic_DNA"/>
</dbReference>
<evidence type="ECO:0000256" key="1">
    <source>
        <dbReference type="ARBA" id="ARBA00022801"/>
    </source>
</evidence>
<dbReference type="PANTHER" id="PTHR33569">
    <property type="entry name" value="UREASE"/>
    <property type="match status" value="1"/>
</dbReference>
<evidence type="ECO:0000313" key="5">
    <source>
        <dbReference type="Proteomes" id="UP001147760"/>
    </source>
</evidence>
<protein>
    <recommendedName>
        <fullName evidence="3">Urease domain-containing protein</fullName>
    </recommendedName>
</protein>
<dbReference type="InterPro" id="IPR032466">
    <property type="entry name" value="Metal_Hydrolase"/>
</dbReference>
<sequence length="86" mass="9492">MFAPLLPSSSVMFVSKAGMESGSVNSYGLEKQIEIVRNTRTVTKLDMKFNNATPKMEVDPEAFVSLNPVFETLEYDTDCSITDGYG</sequence>
<organism evidence="4 5">
    <name type="scientific">Penicillium desertorum</name>
    <dbReference type="NCBI Taxonomy" id="1303715"/>
    <lineage>
        <taxon>Eukaryota</taxon>
        <taxon>Fungi</taxon>
        <taxon>Dikarya</taxon>
        <taxon>Ascomycota</taxon>
        <taxon>Pezizomycotina</taxon>
        <taxon>Eurotiomycetes</taxon>
        <taxon>Eurotiomycetidae</taxon>
        <taxon>Eurotiales</taxon>
        <taxon>Aspergillaceae</taxon>
        <taxon>Penicillium</taxon>
    </lineage>
</organism>
<reference evidence="4" key="2">
    <citation type="journal article" date="2023" name="IMA Fungus">
        <title>Comparative genomic study of the Penicillium genus elucidates a diverse pangenome and 15 lateral gene transfer events.</title>
        <authorList>
            <person name="Petersen C."/>
            <person name="Sorensen T."/>
            <person name="Nielsen M.R."/>
            <person name="Sondergaard T.E."/>
            <person name="Sorensen J.L."/>
            <person name="Fitzpatrick D.A."/>
            <person name="Frisvad J.C."/>
            <person name="Nielsen K.L."/>
        </authorList>
    </citation>
    <scope>NUCLEOTIDE SEQUENCE</scope>
    <source>
        <strain evidence="4">IBT 17660</strain>
    </source>
</reference>
<evidence type="ECO:0000259" key="3">
    <source>
        <dbReference type="PROSITE" id="PS51368"/>
    </source>
</evidence>
<feature type="domain" description="Urease" evidence="3">
    <location>
        <begin position="1"/>
        <end position="86"/>
    </location>
</feature>
<dbReference type="SUPFAM" id="SSF51556">
    <property type="entry name" value="Metallo-dependent hydrolases"/>
    <property type="match status" value="1"/>
</dbReference>
<reference evidence="4" key="1">
    <citation type="submission" date="2022-12" db="EMBL/GenBank/DDBJ databases">
        <authorList>
            <person name="Petersen C."/>
        </authorList>
    </citation>
    <scope>NUCLEOTIDE SEQUENCE</scope>
    <source>
        <strain evidence="4">IBT 17660</strain>
    </source>
</reference>
<keyword evidence="5" id="KW-1185">Reference proteome</keyword>
<accession>A0A9W9WPK8</accession>
<dbReference type="PROSITE" id="PS51368">
    <property type="entry name" value="UREASE_3"/>
    <property type="match status" value="1"/>
</dbReference>
<dbReference type="GO" id="GO:0016151">
    <property type="term" value="F:nickel cation binding"/>
    <property type="evidence" value="ECO:0007669"/>
    <property type="project" value="InterPro"/>
</dbReference>
<dbReference type="PANTHER" id="PTHR33569:SF1">
    <property type="entry name" value="UREASE"/>
    <property type="match status" value="1"/>
</dbReference>
<dbReference type="InterPro" id="IPR017951">
    <property type="entry name" value="Urease_asu_c"/>
</dbReference>
<dbReference type="AlphaFoldDB" id="A0A9W9WPK8"/>
<dbReference type="Gene3D" id="3.20.20.140">
    <property type="entry name" value="Metal-dependent hydrolases"/>
    <property type="match status" value="1"/>
</dbReference>
<evidence type="ECO:0000256" key="2">
    <source>
        <dbReference type="PROSITE-ProRule" id="PRU00700"/>
    </source>
</evidence>
<dbReference type="OrthoDB" id="4368324at2759"/>
<dbReference type="Proteomes" id="UP001147760">
    <property type="component" value="Unassembled WGS sequence"/>
</dbReference>
<name>A0A9W9WPK8_9EURO</name>
<dbReference type="InterPro" id="IPR050069">
    <property type="entry name" value="Urease_subunit"/>
</dbReference>
<comment type="caution">
    <text evidence="2">Lacks conserved residue(s) required for the propagation of feature annotation.</text>
</comment>
<proteinExistence type="predicted"/>
<evidence type="ECO:0000313" key="4">
    <source>
        <dbReference type="EMBL" id="KAJ5471161.1"/>
    </source>
</evidence>